<keyword evidence="3" id="KW-1185">Reference proteome</keyword>
<proteinExistence type="predicted"/>
<organism evidence="2 3">
    <name type="scientific">Panicum virgatum</name>
    <name type="common">Blackwell switchgrass</name>
    <dbReference type="NCBI Taxonomy" id="38727"/>
    <lineage>
        <taxon>Eukaryota</taxon>
        <taxon>Viridiplantae</taxon>
        <taxon>Streptophyta</taxon>
        <taxon>Embryophyta</taxon>
        <taxon>Tracheophyta</taxon>
        <taxon>Spermatophyta</taxon>
        <taxon>Magnoliopsida</taxon>
        <taxon>Liliopsida</taxon>
        <taxon>Poales</taxon>
        <taxon>Poaceae</taxon>
        <taxon>PACMAD clade</taxon>
        <taxon>Panicoideae</taxon>
        <taxon>Panicodae</taxon>
        <taxon>Paniceae</taxon>
        <taxon>Panicinae</taxon>
        <taxon>Panicum</taxon>
        <taxon>Panicum sect. Hiantes</taxon>
    </lineage>
</organism>
<comment type="caution">
    <text evidence="2">The sequence shown here is derived from an EMBL/GenBank/DDBJ whole genome shotgun (WGS) entry which is preliminary data.</text>
</comment>
<evidence type="ECO:0000313" key="3">
    <source>
        <dbReference type="Proteomes" id="UP000823388"/>
    </source>
</evidence>
<accession>A0A8T0QJ91</accession>
<evidence type="ECO:0000313" key="2">
    <source>
        <dbReference type="EMBL" id="KAG2573228.1"/>
    </source>
</evidence>
<gene>
    <name evidence="2" type="ORF">PVAP13_7KG247555</name>
</gene>
<protein>
    <submittedName>
        <fullName evidence="2">Uncharacterized protein</fullName>
    </submittedName>
</protein>
<dbReference type="Proteomes" id="UP000823388">
    <property type="component" value="Chromosome 7K"/>
</dbReference>
<dbReference type="AlphaFoldDB" id="A0A8T0QJ91"/>
<evidence type="ECO:0000256" key="1">
    <source>
        <dbReference type="SAM" id="MobiDB-lite"/>
    </source>
</evidence>
<name>A0A8T0QJ91_PANVG</name>
<feature type="region of interest" description="Disordered" evidence="1">
    <location>
        <begin position="62"/>
        <end position="82"/>
    </location>
</feature>
<sequence>MTATSASPLGPARRAVRALTGSRARWRVATAAASARLIGAVRREVARAATGLGDELAFVARSTGDPRLSSPPDPSLGSHLTSVAPSITKLPPFLSHLPDHLRPQAPSRSKSSFLQVQCASATWTQSSSRNFYGDEFAP</sequence>
<dbReference type="EMBL" id="CM029049">
    <property type="protein sequence ID" value="KAG2573228.1"/>
    <property type="molecule type" value="Genomic_DNA"/>
</dbReference>
<reference evidence="2" key="1">
    <citation type="submission" date="2020-05" db="EMBL/GenBank/DDBJ databases">
        <title>WGS assembly of Panicum virgatum.</title>
        <authorList>
            <person name="Lovell J.T."/>
            <person name="Jenkins J."/>
            <person name="Shu S."/>
            <person name="Juenger T.E."/>
            <person name="Schmutz J."/>
        </authorList>
    </citation>
    <scope>NUCLEOTIDE SEQUENCE</scope>
    <source>
        <strain evidence="2">AP13</strain>
    </source>
</reference>